<feature type="transmembrane region" description="Helical" evidence="8">
    <location>
        <begin position="56"/>
        <end position="74"/>
    </location>
</feature>
<feature type="transmembrane region" description="Helical" evidence="8">
    <location>
        <begin position="396"/>
        <end position="420"/>
    </location>
</feature>
<keyword evidence="5" id="KW-0571">Peptide transport</keyword>
<evidence type="ECO:0000256" key="5">
    <source>
        <dbReference type="ARBA" id="ARBA00022856"/>
    </source>
</evidence>
<dbReference type="AlphaFoldDB" id="A0A2S9Y0U6"/>
<keyword evidence="6 8" id="KW-1133">Transmembrane helix</keyword>
<dbReference type="RefSeq" id="WP_244923990.1">
    <property type="nucleotide sequence ID" value="NZ_PVNL01000124.1"/>
</dbReference>
<sequence>MSNSTAASPSQQKGHPPGLYVLFFAEMWERFCYYGMRTLLVLYLTKELLMADKPAYGIYGAYTALVYAAPVLGGKLADELLGYRRAVVMGGVLMAIGEFMLVFNGQMPDSNVLLFLGMGTIIVGNGYFKANISSIVGKLYEEGDARRDSGFTIFYMGINIGAVLATTVVGYVGEVYGYVWGFGLAGIGMLVGIGIFMGGQGLLQDLGHPPDANKLMQPWKGPLSRWHVTVLGSLGIIPILYFLLVSEGAVAAAGDSAAGWVNAVATIQQNVFFGFSFVDVLLAVTMTVVVINLLRGANAAGKLAPPEQRTVQRDRMIVLFILMVFNIMFWALFEQAGTSLTLFADRAVDRQIDLVNWELPTTNTQAFNPAFIIIFGSVFSWMWVKLDKKGLNPNIPLKFAFGLIQLGCGFLVLLVGASMVGPDYKVALVFLVVMYLLHTTGELFISPIGLSMVTKLAPAHLTGTVMGAWFLSFAFANKVAAGLAKLTGAEEGAGEGAEMAAQEVMNTYIGTYQTFGFVIVGVGVVLILMSRWLNKMMHGVK</sequence>
<proteinExistence type="predicted"/>
<dbReference type="Proteomes" id="UP000238823">
    <property type="component" value="Unassembled WGS sequence"/>
</dbReference>
<dbReference type="CDD" id="cd17346">
    <property type="entry name" value="MFS_DtpA_like"/>
    <property type="match status" value="1"/>
</dbReference>
<dbReference type="SUPFAM" id="SSF103473">
    <property type="entry name" value="MFS general substrate transporter"/>
    <property type="match status" value="1"/>
</dbReference>
<feature type="transmembrane region" description="Helical" evidence="8">
    <location>
        <begin position="366"/>
        <end position="384"/>
    </location>
</feature>
<comment type="subcellular location">
    <subcellularLocation>
        <location evidence="1">Cell membrane</location>
        <topology evidence="1">Multi-pass membrane protein</topology>
    </subcellularLocation>
</comment>
<feature type="transmembrane region" description="Helical" evidence="8">
    <location>
        <begin position="224"/>
        <end position="244"/>
    </location>
</feature>
<feature type="transmembrane region" description="Helical" evidence="8">
    <location>
        <begin position="86"/>
        <end position="106"/>
    </location>
</feature>
<feature type="transmembrane region" description="Helical" evidence="8">
    <location>
        <begin position="426"/>
        <end position="445"/>
    </location>
</feature>
<dbReference type="GO" id="GO:0005886">
    <property type="term" value="C:plasma membrane"/>
    <property type="evidence" value="ECO:0007669"/>
    <property type="project" value="UniProtKB-SubCell"/>
</dbReference>
<dbReference type="EMBL" id="PVNL01000124">
    <property type="protein sequence ID" value="PRP98600.1"/>
    <property type="molecule type" value="Genomic_DNA"/>
</dbReference>
<dbReference type="Gene3D" id="1.20.1250.20">
    <property type="entry name" value="MFS general substrate transporter like domains"/>
    <property type="match status" value="1"/>
</dbReference>
<evidence type="ECO:0000256" key="3">
    <source>
        <dbReference type="ARBA" id="ARBA00022475"/>
    </source>
</evidence>
<dbReference type="GO" id="GO:0015833">
    <property type="term" value="P:peptide transport"/>
    <property type="evidence" value="ECO:0007669"/>
    <property type="project" value="UniProtKB-KW"/>
</dbReference>
<name>A0A2S9Y0U6_9BACT</name>
<evidence type="ECO:0000256" key="7">
    <source>
        <dbReference type="ARBA" id="ARBA00023136"/>
    </source>
</evidence>
<feature type="transmembrane region" description="Helical" evidence="8">
    <location>
        <begin position="315"/>
        <end position="333"/>
    </location>
</feature>
<comment type="caution">
    <text evidence="9">The sequence shown here is derived from an EMBL/GenBank/DDBJ whole genome shotgun (WGS) entry which is preliminary data.</text>
</comment>
<dbReference type="InterPro" id="IPR036259">
    <property type="entry name" value="MFS_trans_sf"/>
</dbReference>
<keyword evidence="3" id="KW-1003">Cell membrane</keyword>
<keyword evidence="7 8" id="KW-0472">Membrane</keyword>
<evidence type="ECO:0000256" key="1">
    <source>
        <dbReference type="ARBA" id="ARBA00004651"/>
    </source>
</evidence>
<feature type="transmembrane region" description="Helical" evidence="8">
    <location>
        <begin position="457"/>
        <end position="476"/>
    </location>
</feature>
<dbReference type="InterPro" id="IPR050171">
    <property type="entry name" value="MFS_Transporters"/>
</dbReference>
<feature type="transmembrane region" description="Helical" evidence="8">
    <location>
        <begin position="271"/>
        <end position="294"/>
    </location>
</feature>
<evidence type="ECO:0000313" key="9">
    <source>
        <dbReference type="EMBL" id="PRP98600.1"/>
    </source>
</evidence>
<evidence type="ECO:0000313" key="10">
    <source>
        <dbReference type="Proteomes" id="UP000238823"/>
    </source>
</evidence>
<gene>
    <name evidence="9" type="primary">dtpB_2</name>
    <name evidence="9" type="ORF">ENSA7_65430</name>
</gene>
<accession>A0A2S9Y0U6</accession>
<evidence type="ECO:0000256" key="4">
    <source>
        <dbReference type="ARBA" id="ARBA00022692"/>
    </source>
</evidence>
<evidence type="ECO:0000256" key="6">
    <source>
        <dbReference type="ARBA" id="ARBA00022989"/>
    </source>
</evidence>
<dbReference type="InterPro" id="IPR000109">
    <property type="entry name" value="POT_fam"/>
</dbReference>
<organism evidence="9 10">
    <name type="scientific">Enhygromyxa salina</name>
    <dbReference type="NCBI Taxonomy" id="215803"/>
    <lineage>
        <taxon>Bacteria</taxon>
        <taxon>Pseudomonadati</taxon>
        <taxon>Myxococcota</taxon>
        <taxon>Polyangia</taxon>
        <taxon>Nannocystales</taxon>
        <taxon>Nannocystaceae</taxon>
        <taxon>Enhygromyxa</taxon>
    </lineage>
</organism>
<feature type="transmembrane region" description="Helical" evidence="8">
    <location>
        <begin position="151"/>
        <end position="172"/>
    </location>
</feature>
<evidence type="ECO:0000256" key="8">
    <source>
        <dbReference type="SAM" id="Phobius"/>
    </source>
</evidence>
<dbReference type="PANTHER" id="PTHR23517">
    <property type="entry name" value="RESISTANCE PROTEIN MDTM, PUTATIVE-RELATED-RELATED"/>
    <property type="match status" value="1"/>
</dbReference>
<evidence type="ECO:0000256" key="2">
    <source>
        <dbReference type="ARBA" id="ARBA00022448"/>
    </source>
</evidence>
<dbReference type="NCBIfam" id="TIGR00924">
    <property type="entry name" value="yjdL_sub1_fam"/>
    <property type="match status" value="2"/>
</dbReference>
<feature type="transmembrane region" description="Helical" evidence="8">
    <location>
        <begin position="178"/>
        <end position="203"/>
    </location>
</feature>
<reference evidence="9 10" key="1">
    <citation type="submission" date="2018-03" db="EMBL/GenBank/DDBJ databases">
        <title>Draft Genome Sequences of the Obligatory Marine Myxobacteria Enhygromyxa salina SWB007.</title>
        <authorList>
            <person name="Poehlein A."/>
            <person name="Moghaddam J.A."/>
            <person name="Harms H."/>
            <person name="Alanjari M."/>
            <person name="Koenig G.M."/>
            <person name="Daniel R."/>
            <person name="Schaeberle T.F."/>
        </authorList>
    </citation>
    <scope>NUCLEOTIDE SEQUENCE [LARGE SCALE GENOMIC DNA]</scope>
    <source>
        <strain evidence="9 10">SWB007</strain>
    </source>
</reference>
<keyword evidence="2" id="KW-0813">Transport</keyword>
<dbReference type="GO" id="GO:1904680">
    <property type="term" value="F:peptide transmembrane transporter activity"/>
    <property type="evidence" value="ECO:0007669"/>
    <property type="project" value="InterPro"/>
</dbReference>
<dbReference type="Pfam" id="PF00854">
    <property type="entry name" value="PTR2"/>
    <property type="match status" value="1"/>
</dbReference>
<feature type="transmembrane region" description="Helical" evidence="8">
    <location>
        <begin position="112"/>
        <end position="130"/>
    </location>
</feature>
<dbReference type="PANTHER" id="PTHR23517:SF15">
    <property type="entry name" value="PROTON-DEPENDENT OLIGOPEPTIDE FAMILY TRANSPORT PROTEIN"/>
    <property type="match status" value="1"/>
</dbReference>
<feature type="transmembrane region" description="Helical" evidence="8">
    <location>
        <begin position="514"/>
        <end position="533"/>
    </location>
</feature>
<keyword evidence="4 8" id="KW-0812">Transmembrane</keyword>
<dbReference type="InterPro" id="IPR005279">
    <property type="entry name" value="Dipep/tripep_permease"/>
</dbReference>
<keyword evidence="5" id="KW-0653">Protein transport</keyword>
<protein>
    <submittedName>
        <fullName evidence="9">Dipeptide and tripeptide permease B</fullName>
    </submittedName>
</protein>